<dbReference type="InterPro" id="IPR027417">
    <property type="entry name" value="P-loop_NTPase"/>
</dbReference>
<feature type="compositionally biased region" description="Basic and acidic residues" evidence="1">
    <location>
        <begin position="260"/>
        <end position="270"/>
    </location>
</feature>
<dbReference type="Pfam" id="PF13177">
    <property type="entry name" value="DNA_pol3_delta2"/>
    <property type="match status" value="1"/>
</dbReference>
<evidence type="ECO:0000313" key="3">
    <source>
        <dbReference type="Proteomes" id="UP001501004"/>
    </source>
</evidence>
<dbReference type="PANTHER" id="PTHR11669">
    <property type="entry name" value="REPLICATION FACTOR C / DNA POLYMERASE III GAMMA-TAU SUBUNIT"/>
    <property type="match status" value="1"/>
</dbReference>
<dbReference type="Proteomes" id="UP001501004">
    <property type="component" value="Unassembled WGS sequence"/>
</dbReference>
<comment type="caution">
    <text evidence="2">The sequence shown here is derived from an EMBL/GenBank/DDBJ whole genome shotgun (WGS) entry which is preliminary data.</text>
</comment>
<dbReference type="SUPFAM" id="SSF52540">
    <property type="entry name" value="P-loop containing nucleoside triphosphate hydrolases"/>
    <property type="match status" value="1"/>
</dbReference>
<feature type="region of interest" description="Disordered" evidence="1">
    <location>
        <begin position="260"/>
        <end position="283"/>
    </location>
</feature>
<name>A0ABP7FEG4_9MICO</name>
<dbReference type="Gene3D" id="3.40.50.300">
    <property type="entry name" value="P-loop containing nucleotide triphosphate hydrolases"/>
    <property type="match status" value="1"/>
</dbReference>
<evidence type="ECO:0000256" key="1">
    <source>
        <dbReference type="SAM" id="MobiDB-lite"/>
    </source>
</evidence>
<keyword evidence="3" id="KW-1185">Reference proteome</keyword>
<reference evidence="3" key="1">
    <citation type="journal article" date="2019" name="Int. J. Syst. Evol. Microbiol.">
        <title>The Global Catalogue of Microorganisms (GCM) 10K type strain sequencing project: providing services to taxonomists for standard genome sequencing and annotation.</title>
        <authorList>
            <consortium name="The Broad Institute Genomics Platform"/>
            <consortium name="The Broad Institute Genome Sequencing Center for Infectious Disease"/>
            <person name="Wu L."/>
            <person name="Ma J."/>
        </authorList>
    </citation>
    <scope>NUCLEOTIDE SEQUENCE [LARGE SCALE GENOMIC DNA]</scope>
    <source>
        <strain evidence="3">JCM 16949</strain>
    </source>
</reference>
<sequence length="392" mass="42586">MLARMSLWDELTGQPEAIAVFRAAASGVTQADAPQADSMTHSWLITGPPGSGRSNLAYAFAAALLSPGNPEGDEATRRQVEARTHPDLGVLSTERVIISIDEVRALVTSSQFSPSVGRYRVMIIEDADRMTERTSNVLLKALEEPPPRTVWILCAPSEADLIPTVRSRVRSVRLRVPALADVADLIARRDGVDPALALRAAREAQSHIGMAHRLATNEDACVRRERTLQAALGIRTVSDAVIAAGALLEMATEDAKAITEERDSEEREGALRSLGIEPGGTIPPALRAQLRSLEEDQKRRATRSLRDGLDRIMVDLLSLYRDILLLQLGSEVEPINLEILDRLREAAGAATPEQTLATLEAISTARRRIDSNVAPALTLEAMLISARRRISS</sequence>
<protein>
    <submittedName>
        <fullName evidence="2">DNA polymerase III subunit delta</fullName>
    </submittedName>
</protein>
<dbReference type="PANTHER" id="PTHR11669:SF8">
    <property type="entry name" value="DNA POLYMERASE III SUBUNIT DELTA"/>
    <property type="match status" value="1"/>
</dbReference>
<dbReference type="NCBIfam" id="NF005926">
    <property type="entry name" value="PRK07940.1"/>
    <property type="match status" value="1"/>
</dbReference>
<gene>
    <name evidence="2" type="ORF">GCM10022239_11850</name>
</gene>
<dbReference type="EMBL" id="BAABAE010000003">
    <property type="protein sequence ID" value="GAA3737811.1"/>
    <property type="molecule type" value="Genomic_DNA"/>
</dbReference>
<organism evidence="2 3">
    <name type="scientific">Leifsonella bigeumensis</name>
    <dbReference type="NCBI Taxonomy" id="433643"/>
    <lineage>
        <taxon>Bacteria</taxon>
        <taxon>Bacillati</taxon>
        <taxon>Actinomycetota</taxon>
        <taxon>Actinomycetes</taxon>
        <taxon>Micrococcales</taxon>
        <taxon>Microbacteriaceae</taxon>
        <taxon>Leifsonella</taxon>
    </lineage>
</organism>
<evidence type="ECO:0000313" key="2">
    <source>
        <dbReference type="EMBL" id="GAA3737811.1"/>
    </source>
</evidence>
<accession>A0ABP7FEG4</accession>
<proteinExistence type="predicted"/>
<dbReference type="InterPro" id="IPR050238">
    <property type="entry name" value="DNA_Rep/Repair_Clamp_Loader"/>
</dbReference>